<dbReference type="PROSITE" id="PS51202">
    <property type="entry name" value="RCK_C"/>
    <property type="match status" value="1"/>
</dbReference>
<dbReference type="InterPro" id="IPR006153">
    <property type="entry name" value="Cation/H_exchanger_TM"/>
</dbReference>
<evidence type="ECO:0000256" key="8">
    <source>
        <dbReference type="ARBA" id="ARBA00023136"/>
    </source>
</evidence>
<dbReference type="GeneID" id="95349919"/>
<feature type="transmembrane region" description="Helical" evidence="9">
    <location>
        <begin position="338"/>
        <end position="358"/>
    </location>
</feature>
<feature type="transmembrane region" description="Helical" evidence="9">
    <location>
        <begin position="102"/>
        <end position="126"/>
    </location>
</feature>
<feature type="transmembrane region" description="Helical" evidence="9">
    <location>
        <begin position="232"/>
        <end position="265"/>
    </location>
</feature>
<evidence type="ECO:0000313" key="11">
    <source>
        <dbReference type="EMBL" id="SFV41231.1"/>
    </source>
</evidence>
<protein>
    <submittedName>
        <fullName evidence="11">Na+-H+ antiporter</fullName>
    </submittedName>
</protein>
<reference evidence="12" key="1">
    <citation type="submission" date="2016-11" db="EMBL/GenBank/DDBJ databases">
        <authorList>
            <person name="Papadimitriou K."/>
        </authorList>
    </citation>
    <scope>NUCLEOTIDE SEQUENCE [LARGE SCALE GENOMIC DNA]</scope>
    <source>
        <strain evidence="12">ACA-DC 1533</strain>
    </source>
</reference>
<dbReference type="GO" id="GO:0008324">
    <property type="term" value="F:monoatomic cation transmembrane transporter activity"/>
    <property type="evidence" value="ECO:0007669"/>
    <property type="project" value="InterPro"/>
</dbReference>
<keyword evidence="4" id="KW-0050">Antiport</keyword>
<feature type="transmembrane region" description="Helical" evidence="9">
    <location>
        <begin position="370"/>
        <end position="387"/>
    </location>
</feature>
<organism evidence="11 12">
    <name type="scientific">Ligilactobacillus acidipiscis</name>
    <dbReference type="NCBI Taxonomy" id="89059"/>
    <lineage>
        <taxon>Bacteria</taxon>
        <taxon>Bacillati</taxon>
        <taxon>Bacillota</taxon>
        <taxon>Bacilli</taxon>
        <taxon>Lactobacillales</taxon>
        <taxon>Lactobacillaceae</taxon>
        <taxon>Ligilactobacillus</taxon>
    </lineage>
</organism>
<comment type="subcellular location">
    <subcellularLocation>
        <location evidence="1">Membrane</location>
        <topology evidence="1">Multi-pass membrane protein</topology>
    </subcellularLocation>
</comment>
<evidence type="ECO:0000256" key="5">
    <source>
        <dbReference type="ARBA" id="ARBA00022692"/>
    </source>
</evidence>
<dbReference type="Pfam" id="PF00999">
    <property type="entry name" value="Na_H_Exchanger"/>
    <property type="match status" value="1"/>
</dbReference>
<feature type="transmembrane region" description="Helical" evidence="9">
    <location>
        <begin position="44"/>
        <end position="68"/>
    </location>
</feature>
<dbReference type="PANTHER" id="PTHR43562:SF1">
    <property type="entry name" value="NA(+)_H(+) ANTIPORTER YJBQ-RELATED"/>
    <property type="match status" value="1"/>
</dbReference>
<dbReference type="Gene3D" id="3.30.70.1450">
    <property type="entry name" value="Regulator of K+ conductance, C-terminal domain"/>
    <property type="match status" value="1"/>
</dbReference>
<keyword evidence="3" id="KW-0813">Transport</keyword>
<dbReference type="InterPro" id="IPR038770">
    <property type="entry name" value="Na+/solute_symporter_sf"/>
</dbReference>
<keyword evidence="6 9" id="KW-1133">Transmembrane helix</keyword>
<name>A0A1K1KQU2_9LACO</name>
<dbReference type="GO" id="GO:0015297">
    <property type="term" value="F:antiporter activity"/>
    <property type="evidence" value="ECO:0007669"/>
    <property type="project" value="UniProtKB-KW"/>
</dbReference>
<dbReference type="GO" id="GO:0006813">
    <property type="term" value="P:potassium ion transport"/>
    <property type="evidence" value="ECO:0007669"/>
    <property type="project" value="InterPro"/>
</dbReference>
<dbReference type="InterPro" id="IPR006037">
    <property type="entry name" value="RCK_C"/>
</dbReference>
<feature type="domain" description="RCK C-terminal" evidence="10">
    <location>
        <begin position="536"/>
        <end position="617"/>
    </location>
</feature>
<evidence type="ECO:0000256" key="3">
    <source>
        <dbReference type="ARBA" id="ARBA00022448"/>
    </source>
</evidence>
<keyword evidence="5 9" id="KW-0812">Transmembrane</keyword>
<feature type="transmembrane region" description="Helical" evidence="9">
    <location>
        <begin position="132"/>
        <end position="152"/>
    </location>
</feature>
<dbReference type="GO" id="GO:0016020">
    <property type="term" value="C:membrane"/>
    <property type="evidence" value="ECO:0007669"/>
    <property type="project" value="UniProtKB-SubCell"/>
</dbReference>
<keyword evidence="7" id="KW-0406">Ion transport</keyword>
<dbReference type="PANTHER" id="PTHR43562">
    <property type="entry name" value="NAPA-TYPE SODIUM/HYDROGEN ANTIPORTER"/>
    <property type="match status" value="1"/>
</dbReference>
<feature type="transmembrane region" description="Helical" evidence="9">
    <location>
        <begin position="192"/>
        <end position="211"/>
    </location>
</feature>
<dbReference type="SUPFAM" id="SSF116726">
    <property type="entry name" value="TrkA C-terminal domain-like"/>
    <property type="match status" value="1"/>
</dbReference>
<feature type="transmembrane region" description="Helical" evidence="9">
    <location>
        <begin position="164"/>
        <end position="186"/>
    </location>
</feature>
<feature type="transmembrane region" description="Helical" evidence="9">
    <location>
        <begin position="307"/>
        <end position="326"/>
    </location>
</feature>
<sequence length="623" mass="67903">MDLSLVIVAFAAFITPMLLAKFKVLLLPSSIAEILVGIVLGKSFFNVIHLNGVLTTMSTLGVILLLFLSGMEIDFSLFKRTDTSTALAAKKAEQSTSERSPVFVAGVAYSLTVLAAIILAAILKISGLFSDMALAAILLATVALGIVIGVLKENELLGKKFGQTILLFAVLGEVIPLLALTIYSSLKSGRGGTLWLISLVFLAAAFLLFRFRNFFTHFQKYTKSTTQLDMRFAFLVIIVLVVLAETVSAENILGAFLAGIVIKLLEPEETTQQKLDALGYGFLIPFYFILTGAKLDLPGLLSSKTTLLLIPLLLVAFMLTKLPAFFGFKALFSKPNAFAATMLSETTITLILAATTVAQNIGAMKADQSGAFIIAGILTCLLGPLFFKRLYHPEHEPAAKTDVHLIGANLTAVNAAQGLPTDWYSVKLYTDNHGRYEAYQGVTDITFLETMDAKELITAGIFDTDVLVLAHRLAADNYDLALAAKKYGVPRVLLRLDTQDPEEAQRMKVELEKKNIEFFSTFTTGVGVLRSAIQSPEVLRLLTSSDAEIFEIQLTNSLYEGTELSELPEIQNIVISRIVREHQFIAPKGGTQLQLGDHLLLSGSREVVARLRQILNNQNSVDQ</sequence>
<comment type="similarity">
    <text evidence="2">Belongs to the monovalent cation:proton antiporter 2 (CPA2) transporter (TC 2.A.37) family.</text>
</comment>
<dbReference type="Gene3D" id="3.40.50.720">
    <property type="entry name" value="NAD(P)-binding Rossmann-like Domain"/>
    <property type="match status" value="1"/>
</dbReference>
<dbReference type="GO" id="GO:1902600">
    <property type="term" value="P:proton transmembrane transport"/>
    <property type="evidence" value="ECO:0007669"/>
    <property type="project" value="InterPro"/>
</dbReference>
<dbReference type="Gene3D" id="1.20.1530.20">
    <property type="match status" value="1"/>
</dbReference>
<dbReference type="Pfam" id="PF02080">
    <property type="entry name" value="TrkA_C"/>
    <property type="match status" value="1"/>
</dbReference>
<accession>A0A1K1KQU2</accession>
<evidence type="ECO:0000256" key="2">
    <source>
        <dbReference type="ARBA" id="ARBA00005551"/>
    </source>
</evidence>
<dbReference type="KEGG" id="laca:LAC1533_1808"/>
<gene>
    <name evidence="11" type="ORF">LAC1533_1808</name>
</gene>
<evidence type="ECO:0000256" key="6">
    <source>
        <dbReference type="ARBA" id="ARBA00022989"/>
    </source>
</evidence>
<evidence type="ECO:0000256" key="7">
    <source>
        <dbReference type="ARBA" id="ARBA00023065"/>
    </source>
</evidence>
<evidence type="ECO:0000313" key="12">
    <source>
        <dbReference type="Proteomes" id="UP000190935"/>
    </source>
</evidence>
<proteinExistence type="inferred from homology"/>
<dbReference type="AlphaFoldDB" id="A0A1K1KQU2"/>
<dbReference type="EMBL" id="LT630287">
    <property type="protein sequence ID" value="SFV41231.1"/>
    <property type="molecule type" value="Genomic_DNA"/>
</dbReference>
<feature type="transmembrane region" description="Helical" evidence="9">
    <location>
        <begin position="277"/>
        <end position="295"/>
    </location>
</feature>
<evidence type="ECO:0000256" key="9">
    <source>
        <dbReference type="SAM" id="Phobius"/>
    </source>
</evidence>
<dbReference type="InterPro" id="IPR036721">
    <property type="entry name" value="RCK_C_sf"/>
</dbReference>
<keyword evidence="8 9" id="KW-0472">Membrane</keyword>
<evidence type="ECO:0000259" key="10">
    <source>
        <dbReference type="PROSITE" id="PS51202"/>
    </source>
</evidence>
<evidence type="ECO:0000256" key="1">
    <source>
        <dbReference type="ARBA" id="ARBA00004141"/>
    </source>
</evidence>
<dbReference type="RefSeq" id="WP_079579381.1">
    <property type="nucleotide sequence ID" value="NZ_LT630287.1"/>
</dbReference>
<dbReference type="Proteomes" id="UP000190935">
    <property type="component" value="Chromosome I"/>
</dbReference>
<evidence type="ECO:0000256" key="4">
    <source>
        <dbReference type="ARBA" id="ARBA00022449"/>
    </source>
</evidence>